<dbReference type="AlphaFoldDB" id="A0A212KEB6"/>
<name>A0A212KEB6_9BACT</name>
<reference evidence="2" key="1">
    <citation type="submission" date="2016-04" db="EMBL/GenBank/DDBJ databases">
        <authorList>
            <person name="Evans L.H."/>
            <person name="Alamgir A."/>
            <person name="Owens N."/>
            <person name="Weber N.D."/>
            <person name="Virtaneva K."/>
            <person name="Barbian K."/>
            <person name="Babar A."/>
            <person name="Rosenke K."/>
        </authorList>
    </citation>
    <scope>NUCLEOTIDE SEQUENCE</scope>
    <source>
        <strain evidence="2">92-2</strain>
    </source>
</reference>
<evidence type="ECO:0000256" key="1">
    <source>
        <dbReference type="SAM" id="MobiDB-lite"/>
    </source>
</evidence>
<feature type="compositionally biased region" description="Basic and acidic residues" evidence="1">
    <location>
        <begin position="11"/>
        <end position="47"/>
    </location>
</feature>
<gene>
    <name evidence="2" type="ORF">KM92DES2_12873</name>
</gene>
<dbReference type="EMBL" id="FLUP01000001">
    <property type="protein sequence ID" value="SBW10056.1"/>
    <property type="molecule type" value="Genomic_DNA"/>
</dbReference>
<sequence length="90" mass="10205">MVSISIAEEPEQLKRDSAPREPEPSDYRARVDPDFRHRPGKARDADALRSFLHRNGQCNGESPYPEMGGRGHPGRGIRPGKHFLESWRQG</sequence>
<feature type="region of interest" description="Disordered" evidence="1">
    <location>
        <begin position="1"/>
        <end position="90"/>
    </location>
</feature>
<feature type="compositionally biased region" description="Basic residues" evidence="1">
    <location>
        <begin position="72"/>
        <end position="81"/>
    </location>
</feature>
<proteinExistence type="predicted"/>
<protein>
    <submittedName>
        <fullName evidence="2">Uncharacterized protein</fullName>
    </submittedName>
</protein>
<organism evidence="2">
    <name type="scientific">uncultured Desulfovibrio sp</name>
    <dbReference type="NCBI Taxonomy" id="167968"/>
    <lineage>
        <taxon>Bacteria</taxon>
        <taxon>Pseudomonadati</taxon>
        <taxon>Thermodesulfobacteriota</taxon>
        <taxon>Desulfovibrionia</taxon>
        <taxon>Desulfovibrionales</taxon>
        <taxon>Desulfovibrionaceae</taxon>
        <taxon>Desulfovibrio</taxon>
        <taxon>environmental samples</taxon>
    </lineage>
</organism>
<evidence type="ECO:0000313" key="2">
    <source>
        <dbReference type="EMBL" id="SBW10056.1"/>
    </source>
</evidence>
<accession>A0A212KEB6</accession>